<dbReference type="PANTHER" id="PTHR46526">
    <property type="entry name" value="CHORDIN"/>
    <property type="match status" value="1"/>
</dbReference>
<dbReference type="GO" id="GO:0005615">
    <property type="term" value="C:extracellular space"/>
    <property type="evidence" value="ECO:0007669"/>
    <property type="project" value="TreeGrafter"/>
</dbReference>
<evidence type="ECO:0000313" key="3">
    <source>
        <dbReference type="Proteomes" id="UP000231019"/>
    </source>
</evidence>
<dbReference type="EMBL" id="PFFQ01000012">
    <property type="protein sequence ID" value="PIW18713.1"/>
    <property type="molecule type" value="Genomic_DNA"/>
</dbReference>
<accession>A0A2M7G9C9</accession>
<dbReference type="InterPro" id="IPR010895">
    <property type="entry name" value="CHRD"/>
</dbReference>
<name>A0A2M7G9C9_9BACT</name>
<dbReference type="GO" id="GO:0036122">
    <property type="term" value="F:BMP binding"/>
    <property type="evidence" value="ECO:0007669"/>
    <property type="project" value="TreeGrafter"/>
</dbReference>
<dbReference type="Pfam" id="PF07452">
    <property type="entry name" value="CHRD"/>
    <property type="match status" value="2"/>
</dbReference>
<evidence type="ECO:0000259" key="1">
    <source>
        <dbReference type="PROSITE" id="PS50933"/>
    </source>
</evidence>
<dbReference type="AlphaFoldDB" id="A0A2M7G9C9"/>
<organism evidence="2 3">
    <name type="scientific">bacterium (Candidatus Blackallbacteria) CG17_big_fil_post_rev_8_21_14_2_50_48_46</name>
    <dbReference type="NCBI Taxonomy" id="2014261"/>
    <lineage>
        <taxon>Bacteria</taxon>
        <taxon>Candidatus Blackallbacteria</taxon>
    </lineage>
</organism>
<dbReference type="PANTHER" id="PTHR46526:SF1">
    <property type="entry name" value="CHORDIN"/>
    <property type="match status" value="1"/>
</dbReference>
<proteinExistence type="predicted"/>
<dbReference type="SMART" id="SM00754">
    <property type="entry name" value="CHRD"/>
    <property type="match status" value="2"/>
</dbReference>
<comment type="caution">
    <text evidence="2">The sequence shown here is derived from an EMBL/GenBank/DDBJ whole genome shotgun (WGS) entry which is preliminary data.</text>
</comment>
<sequence>MLSFKISARSNRKDFSRMKAIQVSLLLLVLTACQAPKTNQPNPSSPGSASPLPLITPTSSPAPVGSFLSASLDGSQESPEVITAGVGFVSASLNAEKTELSIKGVVSGLSGALTKAELGQGAPGKEGTVLKSLSIDKNKISLIWKRDDTEQPLSSEKVDALLKGEFYLNLQTEKQTKGEIRGQLQVTAEQVIPFVLEGAQEVPSVESGAHGVAWVRVSEDQSRLALQGHFVNLSGPATAAHIHFGIKGTNGEALKAVKITGNQLSLSWSRTDTEQPFTAARLQDLQQGNYYLNLHTHAYPAGELRGQISQ</sequence>
<reference evidence="2 3" key="1">
    <citation type="submission" date="2017-09" db="EMBL/GenBank/DDBJ databases">
        <title>Depth-based differentiation of microbial function through sediment-hosted aquifers and enrichment of novel symbionts in the deep terrestrial subsurface.</title>
        <authorList>
            <person name="Probst A.J."/>
            <person name="Ladd B."/>
            <person name="Jarett J.K."/>
            <person name="Geller-Mcgrath D.E."/>
            <person name="Sieber C.M."/>
            <person name="Emerson J.B."/>
            <person name="Anantharaman K."/>
            <person name="Thomas B.C."/>
            <person name="Malmstrom R."/>
            <person name="Stieglmeier M."/>
            <person name="Klingl A."/>
            <person name="Woyke T."/>
            <person name="Ryan C.M."/>
            <person name="Banfield J.F."/>
        </authorList>
    </citation>
    <scope>NUCLEOTIDE SEQUENCE [LARGE SCALE GENOMIC DNA]</scope>
    <source>
        <strain evidence="2">CG17_big_fil_post_rev_8_21_14_2_50_48_46</strain>
    </source>
</reference>
<protein>
    <recommendedName>
        <fullName evidence="1">CHRD domain-containing protein</fullName>
    </recommendedName>
</protein>
<feature type="domain" description="CHRD" evidence="1">
    <location>
        <begin position="188"/>
        <end position="310"/>
    </location>
</feature>
<dbReference type="PROSITE" id="PS51257">
    <property type="entry name" value="PROKAR_LIPOPROTEIN"/>
    <property type="match status" value="1"/>
</dbReference>
<dbReference type="InterPro" id="IPR052278">
    <property type="entry name" value="Chordin-like_regulators"/>
</dbReference>
<dbReference type="Proteomes" id="UP000231019">
    <property type="component" value="Unassembled WGS sequence"/>
</dbReference>
<dbReference type="PROSITE" id="PS50933">
    <property type="entry name" value="CHRD"/>
    <property type="match status" value="1"/>
</dbReference>
<evidence type="ECO:0000313" key="2">
    <source>
        <dbReference type="EMBL" id="PIW18713.1"/>
    </source>
</evidence>
<gene>
    <name evidence="2" type="ORF">COW36_05300</name>
</gene>